<dbReference type="PROSITE" id="PS01156">
    <property type="entry name" value="TONB_DEPENDENT_REC_2"/>
    <property type="match status" value="1"/>
</dbReference>
<dbReference type="InterPro" id="IPR008969">
    <property type="entry name" value="CarboxyPept-like_regulatory"/>
</dbReference>
<evidence type="ECO:0000256" key="7">
    <source>
        <dbReference type="ARBA" id="ARBA00023136"/>
    </source>
</evidence>
<dbReference type="Pfam" id="PF00593">
    <property type="entry name" value="TonB_dep_Rec_b-barrel"/>
    <property type="match status" value="1"/>
</dbReference>
<evidence type="ECO:0000256" key="10">
    <source>
        <dbReference type="RuleBase" id="RU003357"/>
    </source>
</evidence>
<keyword evidence="4 9" id="KW-0812">Transmembrane</keyword>
<dbReference type="Gene3D" id="2.170.130.10">
    <property type="entry name" value="TonB-dependent receptor, plug domain"/>
    <property type="match status" value="1"/>
</dbReference>
<dbReference type="EMBL" id="JAERQG010000004">
    <property type="protein sequence ID" value="MBL0766879.1"/>
    <property type="molecule type" value="Genomic_DNA"/>
</dbReference>
<dbReference type="Proteomes" id="UP000642920">
    <property type="component" value="Unassembled WGS sequence"/>
</dbReference>
<feature type="chain" id="PRO_5036954807" evidence="11">
    <location>
        <begin position="20"/>
        <end position="839"/>
    </location>
</feature>
<dbReference type="InterPro" id="IPR000531">
    <property type="entry name" value="Beta-barrel_TonB"/>
</dbReference>
<keyword evidence="14" id="KW-0645">Protease</keyword>
<dbReference type="AlphaFoldDB" id="A0A937DLA2"/>
<comment type="caution">
    <text evidence="14">The sequence shown here is derived from an EMBL/GenBank/DDBJ whole genome shotgun (WGS) entry which is preliminary data.</text>
</comment>
<evidence type="ECO:0000256" key="2">
    <source>
        <dbReference type="ARBA" id="ARBA00022448"/>
    </source>
</evidence>
<evidence type="ECO:0000256" key="3">
    <source>
        <dbReference type="ARBA" id="ARBA00022452"/>
    </source>
</evidence>
<keyword evidence="14" id="KW-0121">Carboxypeptidase</keyword>
<evidence type="ECO:0000256" key="8">
    <source>
        <dbReference type="ARBA" id="ARBA00023237"/>
    </source>
</evidence>
<organism evidence="14 15">
    <name type="scientific">Marivirga atlantica</name>
    <dbReference type="NCBI Taxonomy" id="1548457"/>
    <lineage>
        <taxon>Bacteria</taxon>
        <taxon>Pseudomonadati</taxon>
        <taxon>Bacteroidota</taxon>
        <taxon>Cytophagia</taxon>
        <taxon>Cytophagales</taxon>
        <taxon>Marivirgaceae</taxon>
        <taxon>Marivirga</taxon>
    </lineage>
</organism>
<evidence type="ECO:0000259" key="13">
    <source>
        <dbReference type="Pfam" id="PF07715"/>
    </source>
</evidence>
<dbReference type="InterPro" id="IPR039426">
    <property type="entry name" value="TonB-dep_rcpt-like"/>
</dbReference>
<dbReference type="GO" id="GO:0009279">
    <property type="term" value="C:cell outer membrane"/>
    <property type="evidence" value="ECO:0007669"/>
    <property type="project" value="UniProtKB-SubCell"/>
</dbReference>
<dbReference type="SUPFAM" id="SSF49464">
    <property type="entry name" value="Carboxypeptidase regulatory domain-like"/>
    <property type="match status" value="1"/>
</dbReference>
<dbReference type="PROSITE" id="PS52016">
    <property type="entry name" value="TONB_DEPENDENT_REC_3"/>
    <property type="match status" value="1"/>
</dbReference>
<feature type="domain" description="TonB-dependent receptor plug" evidence="13">
    <location>
        <begin position="111"/>
        <end position="218"/>
    </location>
</feature>
<dbReference type="GO" id="GO:0015344">
    <property type="term" value="F:siderophore uptake transmembrane transporter activity"/>
    <property type="evidence" value="ECO:0007669"/>
    <property type="project" value="TreeGrafter"/>
</dbReference>
<dbReference type="SUPFAM" id="SSF56935">
    <property type="entry name" value="Porins"/>
    <property type="match status" value="1"/>
</dbReference>
<dbReference type="InterPro" id="IPR037066">
    <property type="entry name" value="Plug_dom_sf"/>
</dbReference>
<proteinExistence type="inferred from homology"/>
<dbReference type="RefSeq" id="WP_201923893.1">
    <property type="nucleotide sequence ID" value="NZ_JAERQG010000004.1"/>
</dbReference>
<accession>A0A937DLA2</accession>
<dbReference type="PANTHER" id="PTHR30069:SF50">
    <property type="entry name" value="TONB-DEPENDENT RECEPTOR HI_1217-RELATED"/>
    <property type="match status" value="1"/>
</dbReference>
<evidence type="ECO:0000313" key="15">
    <source>
        <dbReference type="Proteomes" id="UP000642920"/>
    </source>
</evidence>
<reference evidence="14" key="1">
    <citation type="submission" date="2021-01" db="EMBL/GenBank/DDBJ databases">
        <title>Marivirga sp. nov., isolated from intertidal surface sediments.</title>
        <authorList>
            <person name="Zhang M."/>
        </authorList>
    </citation>
    <scope>NUCLEOTIDE SEQUENCE</scope>
    <source>
        <strain evidence="14">SM1354</strain>
    </source>
</reference>
<keyword evidence="7 9" id="KW-0472">Membrane</keyword>
<comment type="similarity">
    <text evidence="9 10">Belongs to the TonB-dependent receptor family.</text>
</comment>
<keyword evidence="15" id="KW-1185">Reference proteome</keyword>
<keyword evidence="6 10" id="KW-0798">TonB box</keyword>
<dbReference type="GO" id="GO:0004180">
    <property type="term" value="F:carboxypeptidase activity"/>
    <property type="evidence" value="ECO:0007669"/>
    <property type="project" value="UniProtKB-KW"/>
</dbReference>
<sequence length="839" mass="92627">MKKFLLMVVLSVCSIYAYAQNTVSGKVVDAESGEALIGATVLEKGTRNGVTTDIEGDFKLKVDNGAMLEISYVGYERIEIPASSDLSSIKMKPSYVGLNEIQVLASVAMDRKTPVAFSTVERKTILERASNQEFPELLKSTPGVYATKQGGGYGDSRINLRGFNSENVAVLINGVPVNDMENGRVYWSNWAGLTDVTTSMQVQRGLGASKVAVPSIGGTINILTQNTDAEKGGNIYYGLGNNNFQKSSFYVSTGLTDNDWAISLSGAKITGDGFVDGTSFEGYNYFFNVSKIINDQHSLSLTGFGAPQRHGQRQSRKTIETYQKNDRGIKLNTDYGYLDGQLVNVEDNFYHKPQISLNHYWSLNETTDISTALYVSTGTGGGGGVGGTLLQPDVNGNGLEDDLYDLEATRQANYENNDYANGGDGNATGFLRASRNDHRWYGMLSTIDTDINSSLSFQGGLDLRSYRGIHFTEVTDLLGANYVLDNSDINNPNKRAKVGDKISYYNDGVVLWEGLFGQAEYTQDKWTAFLSASVSNTSYKRVDYFQYEPENQESEFLHFLGYQVKGGANYRLTDNHNVFVNAGNFTKAPEFGTAFLDFTNETNEDAVMQKITSVELGYGYRSANFNANVNLYHTRWNDRTLVESFQVGDTLYIANLTGVNAIHQGVEIDWVYKPITGLRINGMVSLGDWTWANDISDVQIFNELQQPVGDPINLYISGLKVGNSAQTTASLGASYQFQNLKIGALANYYTDNYADYDPNDRTTEANIGVQPWQIPDYFNLDINANYSFKIGNQETIIYGNVNNVLDADYITDAIDGSIETVEVYPGTGRQWTIGLRLKF</sequence>
<dbReference type="GO" id="GO:0044718">
    <property type="term" value="P:siderophore transmembrane transport"/>
    <property type="evidence" value="ECO:0007669"/>
    <property type="project" value="TreeGrafter"/>
</dbReference>
<dbReference type="Pfam" id="PF07715">
    <property type="entry name" value="Plug"/>
    <property type="match status" value="1"/>
</dbReference>
<evidence type="ECO:0000256" key="9">
    <source>
        <dbReference type="PROSITE-ProRule" id="PRU01360"/>
    </source>
</evidence>
<feature type="signal peptide" evidence="11">
    <location>
        <begin position="1"/>
        <end position="19"/>
    </location>
</feature>
<evidence type="ECO:0000313" key="14">
    <source>
        <dbReference type="EMBL" id="MBL0766879.1"/>
    </source>
</evidence>
<evidence type="ECO:0000256" key="6">
    <source>
        <dbReference type="ARBA" id="ARBA00023077"/>
    </source>
</evidence>
<keyword evidence="8 9" id="KW-0998">Cell outer membrane</keyword>
<evidence type="ECO:0000256" key="11">
    <source>
        <dbReference type="SAM" id="SignalP"/>
    </source>
</evidence>
<dbReference type="InterPro" id="IPR010917">
    <property type="entry name" value="TonB_rcpt_CS"/>
</dbReference>
<gene>
    <name evidence="14" type="ORF">JKP34_16540</name>
</gene>
<evidence type="ECO:0000256" key="1">
    <source>
        <dbReference type="ARBA" id="ARBA00004571"/>
    </source>
</evidence>
<feature type="domain" description="TonB-dependent receptor-like beta-barrel" evidence="12">
    <location>
        <begin position="326"/>
        <end position="804"/>
    </location>
</feature>
<dbReference type="PANTHER" id="PTHR30069">
    <property type="entry name" value="TONB-DEPENDENT OUTER MEMBRANE RECEPTOR"/>
    <property type="match status" value="1"/>
</dbReference>
<evidence type="ECO:0000256" key="5">
    <source>
        <dbReference type="ARBA" id="ARBA00022729"/>
    </source>
</evidence>
<keyword evidence="2 9" id="KW-0813">Transport</keyword>
<name>A0A937DLA2_9BACT</name>
<protein>
    <submittedName>
        <fullName evidence="14">Carboxypeptidase-like regulatory domain-containing protein</fullName>
    </submittedName>
</protein>
<evidence type="ECO:0000259" key="12">
    <source>
        <dbReference type="Pfam" id="PF00593"/>
    </source>
</evidence>
<dbReference type="Gene3D" id="2.60.40.1120">
    <property type="entry name" value="Carboxypeptidase-like, regulatory domain"/>
    <property type="match status" value="1"/>
</dbReference>
<keyword evidence="3 9" id="KW-1134">Transmembrane beta strand</keyword>
<dbReference type="Pfam" id="PF13715">
    <property type="entry name" value="CarbopepD_reg_2"/>
    <property type="match status" value="1"/>
</dbReference>
<comment type="subcellular location">
    <subcellularLocation>
        <location evidence="1 9">Cell outer membrane</location>
        <topology evidence="1 9">Multi-pass membrane protein</topology>
    </subcellularLocation>
</comment>
<dbReference type="InterPro" id="IPR012910">
    <property type="entry name" value="Plug_dom"/>
</dbReference>
<dbReference type="InterPro" id="IPR036942">
    <property type="entry name" value="Beta-barrel_TonB_sf"/>
</dbReference>
<keyword evidence="5 11" id="KW-0732">Signal</keyword>
<evidence type="ECO:0000256" key="4">
    <source>
        <dbReference type="ARBA" id="ARBA00022692"/>
    </source>
</evidence>
<keyword evidence="14" id="KW-0378">Hydrolase</keyword>
<dbReference type="Gene3D" id="2.40.170.20">
    <property type="entry name" value="TonB-dependent receptor, beta-barrel domain"/>
    <property type="match status" value="1"/>
</dbReference>